<proteinExistence type="predicted"/>
<sequence length="151" mass="16656">MGTETERKFRVTGDGWRAHADKGRHIRQAYLAIDDERQVRVRIVDGASATLTIKTGGAALSRGEFEYDIPAGDAEALIACCIGQPIEKTRYRVPAGGGLTWEIDRFEDRRDGLVIAEIELDGETADFDRPDWLGEEITGDPAFYNASLARG</sequence>
<reference evidence="3 4" key="1">
    <citation type="submission" date="2017-01" db="EMBL/GenBank/DDBJ databases">
        <title>Complete genome sequence of esterase-producing bacterium Croceicoccus marinus E4A9.</title>
        <authorList>
            <person name="Wu Y.-H."/>
            <person name="Cheng H."/>
            <person name="Xu L."/>
            <person name="Huo Y.-Y."/>
            <person name="Wang C.-S."/>
            <person name="Xu X.-W."/>
        </authorList>
    </citation>
    <scope>NUCLEOTIDE SEQUENCE [LARGE SCALE GENOMIC DNA]</scope>
    <source>
        <strain evidence="3 4">E4A9</strain>
    </source>
</reference>
<protein>
    <recommendedName>
        <fullName evidence="2">CYTH domain-containing protein</fullName>
    </recommendedName>
</protein>
<evidence type="ECO:0000259" key="2">
    <source>
        <dbReference type="PROSITE" id="PS51707"/>
    </source>
</evidence>
<evidence type="ECO:0000313" key="4">
    <source>
        <dbReference type="Proteomes" id="UP000195807"/>
    </source>
</evidence>
<organism evidence="3 4">
    <name type="scientific">Croceicoccus marinus</name>
    <dbReference type="NCBI Taxonomy" id="450378"/>
    <lineage>
        <taxon>Bacteria</taxon>
        <taxon>Pseudomonadati</taxon>
        <taxon>Pseudomonadota</taxon>
        <taxon>Alphaproteobacteria</taxon>
        <taxon>Sphingomonadales</taxon>
        <taxon>Erythrobacteraceae</taxon>
        <taxon>Croceicoccus</taxon>
    </lineage>
</organism>
<dbReference type="InterPro" id="IPR033469">
    <property type="entry name" value="CYTH-like_dom_sf"/>
</dbReference>
<evidence type="ECO:0000313" key="3">
    <source>
        <dbReference type="EMBL" id="ARU14887.1"/>
    </source>
</evidence>
<dbReference type="InterPro" id="IPR023577">
    <property type="entry name" value="CYTH_domain"/>
</dbReference>
<dbReference type="PANTHER" id="PTHR40114:SF1">
    <property type="entry name" value="SLR0698 PROTEIN"/>
    <property type="match status" value="1"/>
</dbReference>
<dbReference type="PIRSF" id="PIRSF016487">
    <property type="entry name" value="CYTH_UCP016487"/>
    <property type="match status" value="1"/>
</dbReference>
<dbReference type="Proteomes" id="UP000195807">
    <property type="component" value="Chromosome"/>
</dbReference>
<gene>
    <name evidence="3" type="ORF">A9D14_00275</name>
</gene>
<dbReference type="SMART" id="SM01118">
    <property type="entry name" value="CYTH"/>
    <property type="match status" value="1"/>
</dbReference>
<dbReference type="PANTHER" id="PTHR40114">
    <property type="entry name" value="SLR0698 PROTEIN"/>
    <property type="match status" value="1"/>
</dbReference>
<accession>A0A1Z1F834</accession>
<dbReference type="SUPFAM" id="SSF55154">
    <property type="entry name" value="CYTH-like phosphatases"/>
    <property type="match status" value="1"/>
</dbReference>
<feature type="active site" description="Proton acceptor" evidence="1">
    <location>
        <position position="30"/>
    </location>
</feature>
<dbReference type="CDD" id="cd07891">
    <property type="entry name" value="CYTH-like_CthTTM-like_1"/>
    <property type="match status" value="1"/>
</dbReference>
<dbReference type="STRING" id="450378.GCA_001661675_00055"/>
<dbReference type="AlphaFoldDB" id="A0A1Z1F834"/>
<name>A0A1Z1F834_9SPHN</name>
<dbReference type="RefSeq" id="WP_066841969.1">
    <property type="nucleotide sequence ID" value="NZ_CP019602.1"/>
</dbReference>
<dbReference type="EMBL" id="CP019602">
    <property type="protein sequence ID" value="ARU14887.1"/>
    <property type="molecule type" value="Genomic_DNA"/>
</dbReference>
<dbReference type="KEGG" id="cman:A9D14_00275"/>
<feature type="domain" description="CYTH" evidence="2">
    <location>
        <begin position="2"/>
        <end position="150"/>
    </location>
</feature>
<dbReference type="InterPro" id="IPR012042">
    <property type="entry name" value="NeuTTM/CthTTM-like"/>
</dbReference>
<dbReference type="PROSITE" id="PS51707">
    <property type="entry name" value="CYTH"/>
    <property type="match status" value="1"/>
</dbReference>
<evidence type="ECO:0000256" key="1">
    <source>
        <dbReference type="PIRSR" id="PIRSR016487-1"/>
    </source>
</evidence>
<dbReference type="Gene3D" id="2.40.320.10">
    <property type="entry name" value="Hypothetical Protein Pfu-838710-001"/>
    <property type="match status" value="1"/>
</dbReference>
<keyword evidence="4" id="KW-1185">Reference proteome</keyword>
<dbReference type="OrthoDB" id="9805588at2"/>
<dbReference type="Pfam" id="PF01928">
    <property type="entry name" value="CYTH"/>
    <property type="match status" value="1"/>
</dbReference>